<dbReference type="NCBIfam" id="NF002969">
    <property type="entry name" value="PRK03643.1"/>
    <property type="match status" value="1"/>
</dbReference>
<accession>A0ABS9J2Q6</accession>
<evidence type="ECO:0000313" key="6">
    <source>
        <dbReference type="Proteomes" id="UP000829517"/>
    </source>
</evidence>
<dbReference type="Gene3D" id="3.40.50.720">
    <property type="entry name" value="NAD(P)-binding Rossmann-like Domain"/>
    <property type="match status" value="1"/>
</dbReference>
<organism evidence="5 6">
    <name type="scientific">Joostella atrarenae</name>
    <dbReference type="NCBI Taxonomy" id="679257"/>
    <lineage>
        <taxon>Bacteria</taxon>
        <taxon>Pseudomonadati</taxon>
        <taxon>Bacteroidota</taxon>
        <taxon>Flavobacteriia</taxon>
        <taxon>Flavobacteriales</taxon>
        <taxon>Flavobacteriaceae</taxon>
        <taxon>Joostella</taxon>
    </lineage>
</organism>
<comment type="caution">
    <text evidence="5">The sequence shown here is derived from an EMBL/GenBank/DDBJ whole genome shotgun (WGS) entry which is preliminary data.</text>
</comment>
<evidence type="ECO:0000259" key="4">
    <source>
        <dbReference type="Pfam" id="PF08125"/>
    </source>
</evidence>
<dbReference type="Pfam" id="PF01232">
    <property type="entry name" value="Mannitol_dh"/>
    <property type="match status" value="1"/>
</dbReference>
<sequence>MKKLNRTTANKPVQYPVRVMQFGGGNFLRAFCDWMFDVLNKTTNFNGSVAIVKPTKSGDYTALRTQEGLFHVALDGVRNGKLISEVTLVESISTIIQPYRQWDEYLALAEAPEMRFIVSNTTEAGIKFSSTDQQTDCPPDEFPAKLTLWLHHRFIHFNGAADKGCILLPCELIEDNGEALKSSILEYVKLWDLSQEFEAWIVNHNHFCSTLVDRIVSGFPEDRKGAIINQIGFNDDLLVAGEDYHSWIIKGHDLVQEELPFAKTDLNVQFVDDLSDYREMKVRILNGAHTSLVPVGYLAGLRTVKQSMDDALVKNHVLEVLSSEIKPTLTNFTESEVDAFINAVIDRFKNPTLKHFLLTISLNSTSKFQARLLPAFKEYTTLNGTFPKRMAFSLACMIRFYKGSFNNEIININDDAKALKFFKSEWSKVDEGRQTLSELVQNTLANKNIVGDNLSAYSGLVAFVTEKIQDLEHKGVKYCLENLYKRSYEY</sequence>
<dbReference type="SUPFAM" id="SSF48179">
    <property type="entry name" value="6-phosphogluconate dehydrogenase C-terminal domain-like"/>
    <property type="match status" value="1"/>
</dbReference>
<evidence type="ECO:0000313" key="5">
    <source>
        <dbReference type="EMBL" id="MCF8714706.1"/>
    </source>
</evidence>
<reference evidence="5 6" key="1">
    <citation type="submission" date="2021-01" db="EMBL/GenBank/DDBJ databases">
        <title>Genome sequencing of Joostella atrarenae M1-2 (= KCTC 23194).</title>
        <authorList>
            <person name="Zakaria M.R."/>
            <person name="Lam M.Q."/>
            <person name="Chong C.S."/>
        </authorList>
    </citation>
    <scope>NUCLEOTIDE SEQUENCE [LARGE SCALE GENOMIC DNA]</scope>
    <source>
        <strain evidence="5 6">M1-2</strain>
    </source>
</reference>
<dbReference type="PANTHER" id="PTHR30524">
    <property type="entry name" value="MANNITOL-1-PHOSPHATE 5-DEHYDROGENASE"/>
    <property type="match status" value="1"/>
</dbReference>
<keyword evidence="1" id="KW-0560">Oxidoreductase</keyword>
<keyword evidence="2" id="KW-0520">NAD</keyword>
<evidence type="ECO:0000256" key="2">
    <source>
        <dbReference type="ARBA" id="ARBA00023027"/>
    </source>
</evidence>
<name>A0ABS9J2Q6_9FLAO</name>
<dbReference type="Proteomes" id="UP000829517">
    <property type="component" value="Unassembled WGS sequence"/>
</dbReference>
<proteinExistence type="predicted"/>
<feature type="domain" description="Mannitol dehydrogenase N-terminal" evidence="3">
    <location>
        <begin position="18"/>
        <end position="260"/>
    </location>
</feature>
<feature type="domain" description="Mannitol dehydrogenase C-terminal" evidence="4">
    <location>
        <begin position="273"/>
        <end position="471"/>
    </location>
</feature>
<dbReference type="Pfam" id="PF08125">
    <property type="entry name" value="Mannitol_dh_C"/>
    <property type="match status" value="1"/>
</dbReference>
<dbReference type="InterPro" id="IPR013131">
    <property type="entry name" value="Mannitol_DH_N"/>
</dbReference>
<dbReference type="InterPro" id="IPR008927">
    <property type="entry name" value="6-PGluconate_DH-like_C_sf"/>
</dbReference>
<dbReference type="InterPro" id="IPR013328">
    <property type="entry name" value="6PGD_dom2"/>
</dbReference>
<dbReference type="InterPro" id="IPR013118">
    <property type="entry name" value="Mannitol_DH_C"/>
</dbReference>
<evidence type="ECO:0000256" key="1">
    <source>
        <dbReference type="ARBA" id="ARBA00023002"/>
    </source>
</evidence>
<dbReference type="PANTHER" id="PTHR30524:SF0">
    <property type="entry name" value="ALTRONATE OXIDOREDUCTASE-RELATED"/>
    <property type="match status" value="1"/>
</dbReference>
<gene>
    <name evidence="5" type="ORF">JM658_07680</name>
</gene>
<dbReference type="Gene3D" id="1.10.1040.10">
    <property type="entry name" value="N-(1-d-carboxylethyl)-l-norvaline Dehydrogenase, domain 2"/>
    <property type="match status" value="1"/>
</dbReference>
<evidence type="ECO:0000259" key="3">
    <source>
        <dbReference type="Pfam" id="PF01232"/>
    </source>
</evidence>
<protein>
    <submittedName>
        <fullName evidence="5">Tagaturonate reductase</fullName>
    </submittedName>
</protein>
<dbReference type="EMBL" id="JAETXX010000003">
    <property type="protein sequence ID" value="MCF8714706.1"/>
    <property type="molecule type" value="Genomic_DNA"/>
</dbReference>
<dbReference type="InterPro" id="IPR036291">
    <property type="entry name" value="NAD(P)-bd_dom_sf"/>
</dbReference>
<dbReference type="SUPFAM" id="SSF51735">
    <property type="entry name" value="NAD(P)-binding Rossmann-fold domains"/>
    <property type="match status" value="1"/>
</dbReference>
<keyword evidence="6" id="KW-1185">Reference proteome</keyword>